<dbReference type="InterPro" id="IPR036259">
    <property type="entry name" value="MFS_trans_sf"/>
</dbReference>
<dbReference type="EMBL" id="JBEDNQ010000007">
    <property type="protein sequence ID" value="MEQ3552467.1"/>
    <property type="molecule type" value="Genomic_DNA"/>
</dbReference>
<feature type="transmembrane region" description="Helical" evidence="5">
    <location>
        <begin position="146"/>
        <end position="169"/>
    </location>
</feature>
<feature type="transmembrane region" description="Helical" evidence="5">
    <location>
        <begin position="375"/>
        <end position="397"/>
    </location>
</feature>
<feature type="transmembrane region" description="Helical" evidence="5">
    <location>
        <begin position="250"/>
        <end position="270"/>
    </location>
</feature>
<evidence type="ECO:0000259" key="6">
    <source>
        <dbReference type="PROSITE" id="PS50850"/>
    </source>
</evidence>
<dbReference type="PROSITE" id="PS50850">
    <property type="entry name" value="MFS"/>
    <property type="match status" value="1"/>
</dbReference>
<feature type="transmembrane region" description="Helical" evidence="5">
    <location>
        <begin position="175"/>
        <end position="197"/>
    </location>
</feature>
<feature type="transmembrane region" description="Helical" evidence="5">
    <location>
        <begin position="418"/>
        <end position="435"/>
    </location>
</feature>
<reference evidence="7 8" key="1">
    <citation type="submission" date="2024-03" db="EMBL/GenBank/DDBJ databases">
        <title>Draft genome sequence of Pseudonocardia nematodicida JCM 31783.</title>
        <authorList>
            <person name="Butdee W."/>
            <person name="Duangmal K."/>
        </authorList>
    </citation>
    <scope>NUCLEOTIDE SEQUENCE [LARGE SCALE GENOMIC DNA]</scope>
    <source>
        <strain evidence="7 8">JCM 31783</strain>
    </source>
</reference>
<feature type="transmembrane region" description="Helical" evidence="5">
    <location>
        <begin position="346"/>
        <end position="369"/>
    </location>
</feature>
<dbReference type="PANTHER" id="PTHR23501:SF154">
    <property type="entry name" value="MULTIDRUG-EFFLUX TRANSPORTER RV1634-RELATED"/>
    <property type="match status" value="1"/>
</dbReference>
<evidence type="ECO:0000256" key="1">
    <source>
        <dbReference type="ARBA" id="ARBA00004651"/>
    </source>
</evidence>
<dbReference type="Gene3D" id="1.20.1250.20">
    <property type="entry name" value="MFS general substrate transporter like domains"/>
    <property type="match status" value="1"/>
</dbReference>
<dbReference type="SUPFAM" id="SSF103473">
    <property type="entry name" value="MFS general substrate transporter"/>
    <property type="match status" value="1"/>
</dbReference>
<feature type="domain" description="Major facilitator superfamily (MFS) profile" evidence="6">
    <location>
        <begin position="24"/>
        <end position="468"/>
    </location>
</feature>
<evidence type="ECO:0000256" key="5">
    <source>
        <dbReference type="SAM" id="Phobius"/>
    </source>
</evidence>
<dbReference type="PRINTS" id="PR01036">
    <property type="entry name" value="TCRTETB"/>
</dbReference>
<accession>A0ABV1KDC5</accession>
<dbReference type="RefSeq" id="WP_349299528.1">
    <property type="nucleotide sequence ID" value="NZ_JBEDNQ010000007.1"/>
</dbReference>
<keyword evidence="4 5" id="KW-0472">Membrane</keyword>
<dbReference type="Proteomes" id="UP001494902">
    <property type="component" value="Unassembled WGS sequence"/>
</dbReference>
<protein>
    <submittedName>
        <fullName evidence="7">MFS transporter</fullName>
    </submittedName>
</protein>
<feature type="transmembrane region" description="Helical" evidence="5">
    <location>
        <begin position="282"/>
        <end position="305"/>
    </location>
</feature>
<feature type="transmembrane region" description="Helical" evidence="5">
    <location>
        <begin position="119"/>
        <end position="139"/>
    </location>
</feature>
<feature type="transmembrane region" description="Helical" evidence="5">
    <location>
        <begin position="26"/>
        <end position="47"/>
    </location>
</feature>
<feature type="transmembrane region" description="Helical" evidence="5">
    <location>
        <begin position="317"/>
        <end position="334"/>
    </location>
</feature>
<keyword evidence="2 5" id="KW-0812">Transmembrane</keyword>
<evidence type="ECO:0000313" key="7">
    <source>
        <dbReference type="EMBL" id="MEQ3552467.1"/>
    </source>
</evidence>
<dbReference type="InterPro" id="IPR011701">
    <property type="entry name" value="MFS"/>
</dbReference>
<feature type="transmembrane region" description="Helical" evidence="5">
    <location>
        <begin position="226"/>
        <end position="244"/>
    </location>
</feature>
<organism evidence="7 8">
    <name type="scientific">Pseudonocardia nematodicida</name>
    <dbReference type="NCBI Taxonomy" id="1206997"/>
    <lineage>
        <taxon>Bacteria</taxon>
        <taxon>Bacillati</taxon>
        <taxon>Actinomycetota</taxon>
        <taxon>Actinomycetes</taxon>
        <taxon>Pseudonocardiales</taxon>
        <taxon>Pseudonocardiaceae</taxon>
        <taxon>Pseudonocardia</taxon>
    </lineage>
</organism>
<dbReference type="PANTHER" id="PTHR23501">
    <property type="entry name" value="MAJOR FACILITATOR SUPERFAMILY"/>
    <property type="match status" value="1"/>
</dbReference>
<feature type="transmembrane region" description="Helical" evidence="5">
    <location>
        <begin position="441"/>
        <end position="460"/>
    </location>
</feature>
<evidence type="ECO:0000256" key="2">
    <source>
        <dbReference type="ARBA" id="ARBA00022692"/>
    </source>
</evidence>
<evidence type="ECO:0000256" key="4">
    <source>
        <dbReference type="ARBA" id="ARBA00023136"/>
    </source>
</evidence>
<proteinExistence type="predicted"/>
<evidence type="ECO:0000256" key="3">
    <source>
        <dbReference type="ARBA" id="ARBA00022989"/>
    </source>
</evidence>
<keyword evidence="3 5" id="KW-1133">Transmembrane helix</keyword>
<name>A0ABV1KDC5_9PSEU</name>
<sequence>MVGTAGGRAAEREPGVWSAGRAPTTVGILLLISLTAFESMGVGTAMPDVVADLGGIDQYAWPFVSFLAAAVFGTAFGGRWCDARGPRVPLVIAPAVFGAGLLVAGTASTMAVLLTGRVLQGLGAGVGGVAVYVLVAAVYSARQRPVVFGLISSAWVVPSLTGPPLAGLVSERLSWHWVFLGLLPLVGLALLLVLPAVRGLGPPATPRSHPAGGAGRPARPGRGARLVVAALGAAAGVSGLSWALENLDVRGALAGVAALVVLVPSLRALLPRGVFAARTGIASVVAARGLVAGAFFTVGAFLPLVLTATHGWSLTEAGVPLIVASLGWSGAAAWQARHPDRDRSAMLRAGFATIAAGQAGLVPVAAGWWPGWLAIGFWGLAGLGMGVAFSAIAYLTLAHSAADDVGSHSSAAQLLDQLATASFIGLGGAMLVLLGSPDVAMPVLMVVVAALALAGAATAGRTRLPEPG</sequence>
<comment type="caution">
    <text evidence="7">The sequence shown here is derived from an EMBL/GenBank/DDBJ whole genome shotgun (WGS) entry which is preliminary data.</text>
</comment>
<comment type="subcellular location">
    <subcellularLocation>
        <location evidence="1">Cell membrane</location>
        <topology evidence="1">Multi-pass membrane protein</topology>
    </subcellularLocation>
</comment>
<evidence type="ECO:0000313" key="8">
    <source>
        <dbReference type="Proteomes" id="UP001494902"/>
    </source>
</evidence>
<feature type="transmembrane region" description="Helical" evidence="5">
    <location>
        <begin position="90"/>
        <end position="113"/>
    </location>
</feature>
<dbReference type="InterPro" id="IPR020846">
    <property type="entry name" value="MFS_dom"/>
</dbReference>
<gene>
    <name evidence="7" type="ORF">WIS52_18490</name>
</gene>
<keyword evidence="8" id="KW-1185">Reference proteome</keyword>
<feature type="transmembrane region" description="Helical" evidence="5">
    <location>
        <begin position="59"/>
        <end position="78"/>
    </location>
</feature>
<dbReference type="Pfam" id="PF07690">
    <property type="entry name" value="MFS_1"/>
    <property type="match status" value="1"/>
</dbReference>